<dbReference type="EMBL" id="JAULBC010000004">
    <property type="protein sequence ID" value="MEX6688787.1"/>
    <property type="molecule type" value="Genomic_DNA"/>
</dbReference>
<keyword evidence="1" id="KW-0812">Transmembrane</keyword>
<keyword evidence="3" id="KW-1185">Reference proteome</keyword>
<dbReference type="Pfam" id="PF10066">
    <property type="entry name" value="DUF2304"/>
    <property type="match status" value="1"/>
</dbReference>
<name>A0ABV3ZFY1_9BACT</name>
<reference evidence="2 3" key="1">
    <citation type="submission" date="2023-07" db="EMBL/GenBank/DDBJ databases">
        <authorList>
            <person name="Lian W.-H."/>
        </authorList>
    </citation>
    <scope>NUCLEOTIDE SEQUENCE [LARGE SCALE GENOMIC DNA]</scope>
    <source>
        <strain evidence="2 3">SYSU DXS3180</strain>
    </source>
</reference>
<dbReference type="Proteomes" id="UP001560573">
    <property type="component" value="Unassembled WGS sequence"/>
</dbReference>
<evidence type="ECO:0000313" key="2">
    <source>
        <dbReference type="EMBL" id="MEX6688787.1"/>
    </source>
</evidence>
<feature type="transmembrane region" description="Helical" evidence="1">
    <location>
        <begin position="31"/>
        <end position="49"/>
    </location>
</feature>
<feature type="transmembrane region" description="Helical" evidence="1">
    <location>
        <begin position="6"/>
        <end position="24"/>
    </location>
</feature>
<keyword evidence="1" id="KW-1133">Transmembrane helix</keyword>
<proteinExistence type="predicted"/>
<dbReference type="InterPro" id="IPR019277">
    <property type="entry name" value="DUF2304"/>
</dbReference>
<gene>
    <name evidence="2" type="ORF">QTN47_14870</name>
</gene>
<sequence length="115" mass="13153">MAKIQVITIIASLLFLSYITRLILKGKLREEYSIVWIVCTTILITFSFWRDGLGIMARLFGVYEAPNLVFTGAIFAILIYLLHLSVVVSRLHAQNKDMAQQIALMKEKMKKQESC</sequence>
<keyword evidence="1" id="KW-0472">Membrane</keyword>
<organism evidence="2 3">
    <name type="scientific">Danxiaibacter flavus</name>
    <dbReference type="NCBI Taxonomy" id="3049108"/>
    <lineage>
        <taxon>Bacteria</taxon>
        <taxon>Pseudomonadati</taxon>
        <taxon>Bacteroidota</taxon>
        <taxon>Chitinophagia</taxon>
        <taxon>Chitinophagales</taxon>
        <taxon>Chitinophagaceae</taxon>
        <taxon>Danxiaibacter</taxon>
    </lineage>
</organism>
<accession>A0ABV3ZFY1</accession>
<feature type="transmembrane region" description="Helical" evidence="1">
    <location>
        <begin position="69"/>
        <end position="88"/>
    </location>
</feature>
<protein>
    <submittedName>
        <fullName evidence="2">DUF2304 domain-containing protein</fullName>
    </submittedName>
</protein>
<evidence type="ECO:0000313" key="3">
    <source>
        <dbReference type="Proteomes" id="UP001560573"/>
    </source>
</evidence>
<comment type="caution">
    <text evidence="2">The sequence shown here is derived from an EMBL/GenBank/DDBJ whole genome shotgun (WGS) entry which is preliminary data.</text>
</comment>
<dbReference type="RefSeq" id="WP_369330196.1">
    <property type="nucleotide sequence ID" value="NZ_JAULBC010000004.1"/>
</dbReference>
<evidence type="ECO:0000256" key="1">
    <source>
        <dbReference type="SAM" id="Phobius"/>
    </source>
</evidence>